<sequence length="97" mass="11041">MPNCWFVKNIEKLNPSGSALSSLNKGHPSSTAREEFKIHPLETAESRSTLPTRRRADTTRNAQQPTRPTDADQSSLIKMHTLDLPTYLPTNHLFFFF</sequence>
<evidence type="ECO:0000313" key="3">
    <source>
        <dbReference type="Proteomes" id="UP001558632"/>
    </source>
</evidence>
<keyword evidence="3" id="KW-1185">Reference proteome</keyword>
<reference evidence="2 3" key="1">
    <citation type="submission" date="2024-07" db="EMBL/GenBank/DDBJ databases">
        <title>Enhanced genomic and transcriptomic resources for Trichinella pseudospiralis and T. spiralis underpin the discovery of pronounced molecular differences between stages and species.</title>
        <authorList>
            <person name="Pasi K.K."/>
            <person name="La Rosa G."/>
            <person name="Gomez-Morales M.A."/>
            <person name="Tosini F."/>
            <person name="Sumanam S."/>
            <person name="Young N.D."/>
            <person name="Chang B.C."/>
            <person name="Robin G.B."/>
        </authorList>
    </citation>
    <scope>NUCLEOTIDE SEQUENCE [LARGE SCALE GENOMIC DNA]</scope>
    <source>
        <strain evidence="2">ISS534</strain>
    </source>
</reference>
<feature type="compositionally biased region" description="Polar residues" evidence="1">
    <location>
        <begin position="15"/>
        <end position="31"/>
    </location>
</feature>
<feature type="compositionally biased region" description="Basic and acidic residues" evidence="1">
    <location>
        <begin position="32"/>
        <end position="45"/>
    </location>
</feature>
<gene>
    <name evidence="2" type="ORF">TSPI_05552</name>
</gene>
<organism evidence="2 3">
    <name type="scientific">Trichinella spiralis</name>
    <name type="common">Trichina worm</name>
    <dbReference type="NCBI Taxonomy" id="6334"/>
    <lineage>
        <taxon>Eukaryota</taxon>
        <taxon>Metazoa</taxon>
        <taxon>Ecdysozoa</taxon>
        <taxon>Nematoda</taxon>
        <taxon>Enoplea</taxon>
        <taxon>Dorylaimia</taxon>
        <taxon>Trichinellida</taxon>
        <taxon>Trichinellidae</taxon>
        <taxon>Trichinella</taxon>
    </lineage>
</organism>
<protein>
    <submittedName>
        <fullName evidence="2">DNA ligase</fullName>
    </submittedName>
</protein>
<keyword evidence="2" id="KW-0436">Ligase</keyword>
<accession>A0ABR3K5Q0</accession>
<name>A0ABR3K5Q0_TRISP</name>
<evidence type="ECO:0000256" key="1">
    <source>
        <dbReference type="SAM" id="MobiDB-lite"/>
    </source>
</evidence>
<proteinExistence type="predicted"/>
<dbReference type="GO" id="GO:0016874">
    <property type="term" value="F:ligase activity"/>
    <property type="evidence" value="ECO:0007669"/>
    <property type="project" value="UniProtKB-KW"/>
</dbReference>
<dbReference type="EMBL" id="JBEUSY010000468">
    <property type="protein sequence ID" value="KAL1230646.1"/>
    <property type="molecule type" value="Genomic_DNA"/>
</dbReference>
<evidence type="ECO:0000313" key="2">
    <source>
        <dbReference type="EMBL" id="KAL1230646.1"/>
    </source>
</evidence>
<feature type="region of interest" description="Disordered" evidence="1">
    <location>
        <begin position="15"/>
        <end position="74"/>
    </location>
</feature>
<feature type="compositionally biased region" description="Polar residues" evidence="1">
    <location>
        <begin position="59"/>
        <end position="74"/>
    </location>
</feature>
<dbReference type="Proteomes" id="UP001558632">
    <property type="component" value="Unassembled WGS sequence"/>
</dbReference>
<comment type="caution">
    <text evidence="2">The sequence shown here is derived from an EMBL/GenBank/DDBJ whole genome shotgun (WGS) entry which is preliminary data.</text>
</comment>